<dbReference type="InterPro" id="IPR052423">
    <property type="entry name" value="EMIR"/>
</dbReference>
<dbReference type="SMART" id="SM00271">
    <property type="entry name" value="DnaJ"/>
    <property type="match status" value="1"/>
</dbReference>
<dbReference type="PANTHER" id="PTHR44094:SF8">
    <property type="entry name" value="DNAJ HEAT SHOCK N-TERMINAL DOMAIN-CONTAINING PROTEIN-RELATED"/>
    <property type="match status" value="1"/>
</dbReference>
<dbReference type="Gene3D" id="1.10.287.110">
    <property type="entry name" value="DnaJ domain"/>
    <property type="match status" value="1"/>
</dbReference>
<dbReference type="InterPro" id="IPR036869">
    <property type="entry name" value="J_dom_sf"/>
</dbReference>
<reference evidence="3" key="1">
    <citation type="submission" date="2021-01" db="EMBL/GenBank/DDBJ databases">
        <authorList>
            <person name="Corre E."/>
            <person name="Pelletier E."/>
            <person name="Niang G."/>
            <person name="Scheremetjew M."/>
            <person name="Finn R."/>
            <person name="Kale V."/>
            <person name="Holt S."/>
            <person name="Cochrane G."/>
            <person name="Meng A."/>
            <person name="Brown T."/>
            <person name="Cohen L."/>
        </authorList>
    </citation>
    <scope>NUCLEOTIDE SEQUENCE</scope>
    <source>
        <strain evidence="3">CCMP127</strain>
    </source>
</reference>
<dbReference type="CDD" id="cd06257">
    <property type="entry name" value="DnaJ"/>
    <property type="match status" value="1"/>
</dbReference>
<proteinExistence type="predicted"/>
<dbReference type="PROSITE" id="PS00636">
    <property type="entry name" value="DNAJ_1"/>
    <property type="match status" value="1"/>
</dbReference>
<feature type="domain" description="J" evidence="2">
    <location>
        <begin position="260"/>
        <end position="325"/>
    </location>
</feature>
<evidence type="ECO:0000256" key="1">
    <source>
        <dbReference type="SAM" id="MobiDB-lite"/>
    </source>
</evidence>
<dbReference type="SUPFAM" id="SSF46565">
    <property type="entry name" value="Chaperone J-domain"/>
    <property type="match status" value="1"/>
</dbReference>
<dbReference type="EMBL" id="HBIM01002073">
    <property type="protein sequence ID" value="CAE0403619.1"/>
    <property type="molecule type" value="Transcribed_RNA"/>
</dbReference>
<dbReference type="PANTHER" id="PTHR44094">
    <property type="entry name" value="DNAJ HEAT SHOCK N-TERMINAL DOMAIN-CONTAINING PROTEIN"/>
    <property type="match status" value="1"/>
</dbReference>
<dbReference type="InterPro" id="IPR018253">
    <property type="entry name" value="DnaJ_domain_CS"/>
</dbReference>
<protein>
    <recommendedName>
        <fullName evidence="2">J domain-containing protein</fullName>
    </recommendedName>
</protein>
<evidence type="ECO:0000259" key="2">
    <source>
        <dbReference type="PROSITE" id="PS50076"/>
    </source>
</evidence>
<organism evidence="3">
    <name type="scientific">Amphora coffeiformis</name>
    <dbReference type="NCBI Taxonomy" id="265554"/>
    <lineage>
        <taxon>Eukaryota</taxon>
        <taxon>Sar</taxon>
        <taxon>Stramenopiles</taxon>
        <taxon>Ochrophyta</taxon>
        <taxon>Bacillariophyta</taxon>
        <taxon>Bacillariophyceae</taxon>
        <taxon>Bacillariophycidae</taxon>
        <taxon>Thalassiophysales</taxon>
        <taxon>Catenulaceae</taxon>
        <taxon>Amphora</taxon>
    </lineage>
</organism>
<dbReference type="Pfam" id="PF00226">
    <property type="entry name" value="DnaJ"/>
    <property type="match status" value="1"/>
</dbReference>
<feature type="region of interest" description="Disordered" evidence="1">
    <location>
        <begin position="66"/>
        <end position="108"/>
    </location>
</feature>
<dbReference type="AlphaFoldDB" id="A0A7S3KX48"/>
<sequence>MFSSSLRTRTRQPLLLLSIRNSRNDTQQLQQRQQPLYHTYSTTATRLLATTKKKRISRQAINQQARPTMMNAEDTSEHSGAGDNAVGTTTATTTAEGETEDHARLKKDLEKERQVFDSLFSTRKPKDGWAGLSSGLKSVVKGTVAGAANLVAQPIAGAHHDGIKGFLTGLATGVATAVALPVAGVCVGAYQVGRGFVNSGEALVNSQKGMIWDEEEREWYFYDINKELDRIIAKEDAHKVQGSSGSSSSGANEKRVKDRAYYDLLKVSTNATPTELKKAYYKEAKTCHPDKCIGDPDAARRFQDLGHAYQILSNEQTRAHYDKYGVSESSDTEMSMSEIDPRVFFAVMFGSDAVKPYVGELWIANKADTIMKDQLLRQLDEDTAELDEESWVAKTNERSALDILKQKRREVDCAIHLRNRVASYVDGTTDEAEFIALAQEEAANMSKGAFGEVFLIAIGAALEVEAEIFIGSHNSTLGLEGTAAYFKKRGYTFNNQMKLLGAGFSAAKAGTQAYKEVDKLHKETQTRAAGLEEGSMGMDKEKMKEATERIEASLPAFLEFAWAVNIQDISRTLKHVCRRVFYDGAEHLPLDVRLKRADGVRILGKEFHQMGKISKATMVKNVDAAEIRKRAEVAAMTTLAKAQGQEMSDKDAEEMIARATAMEALHRQQQQK</sequence>
<gene>
    <name evidence="3" type="ORF">ACOF00016_LOCUS1812</name>
</gene>
<dbReference type="InterPro" id="IPR026894">
    <property type="entry name" value="DnaJ_X"/>
</dbReference>
<feature type="compositionally biased region" description="Low complexity" evidence="1">
    <location>
        <begin position="87"/>
        <end position="96"/>
    </location>
</feature>
<evidence type="ECO:0000313" key="3">
    <source>
        <dbReference type="EMBL" id="CAE0403619.1"/>
    </source>
</evidence>
<accession>A0A7S3KX48</accession>
<dbReference type="InterPro" id="IPR001623">
    <property type="entry name" value="DnaJ_domain"/>
</dbReference>
<dbReference type="PROSITE" id="PS50076">
    <property type="entry name" value="DNAJ_2"/>
    <property type="match status" value="1"/>
</dbReference>
<name>A0A7S3KX48_9STRA</name>
<dbReference type="Pfam" id="PF14308">
    <property type="entry name" value="DnaJ-X"/>
    <property type="match status" value="1"/>
</dbReference>
<dbReference type="PRINTS" id="PR00625">
    <property type="entry name" value="JDOMAIN"/>
</dbReference>